<accession>A0ABQ3QXD6</accession>
<reference evidence="3" key="1">
    <citation type="submission" date="2024-05" db="EMBL/GenBank/DDBJ databases">
        <title>Whole genome shotgun sequence of Streptomyces violascens NBRC 12920.</title>
        <authorList>
            <person name="Komaki H."/>
            <person name="Tamura T."/>
        </authorList>
    </citation>
    <scope>NUCLEOTIDE SEQUENCE</scope>
    <source>
        <strain evidence="3">NBRC 12920</strain>
    </source>
</reference>
<comment type="caution">
    <text evidence="3">The sequence shown here is derived from an EMBL/GenBank/DDBJ whole genome shotgun (WGS) entry which is preliminary data.</text>
</comment>
<dbReference type="EMBL" id="BNDY01000017">
    <property type="protein sequence ID" value="GHI41930.1"/>
    <property type="molecule type" value="Genomic_DNA"/>
</dbReference>
<feature type="chain" id="PRO_5045079465" description="Secreted protein" evidence="2">
    <location>
        <begin position="20"/>
        <end position="88"/>
    </location>
</feature>
<keyword evidence="1" id="KW-0175">Coiled coil</keyword>
<name>A0ABQ3QXD6_9ACTN</name>
<proteinExistence type="predicted"/>
<dbReference type="Proteomes" id="UP001050808">
    <property type="component" value="Unassembled WGS sequence"/>
</dbReference>
<evidence type="ECO:0000313" key="4">
    <source>
        <dbReference type="Proteomes" id="UP001050808"/>
    </source>
</evidence>
<evidence type="ECO:0000256" key="2">
    <source>
        <dbReference type="SAM" id="SignalP"/>
    </source>
</evidence>
<evidence type="ECO:0000256" key="1">
    <source>
        <dbReference type="SAM" id="Coils"/>
    </source>
</evidence>
<feature type="coiled-coil region" evidence="1">
    <location>
        <begin position="39"/>
        <end position="80"/>
    </location>
</feature>
<sequence length="88" mass="9001">MDAAMVTALAALIAGPVAAAAAMYGTRGASRAAREGSALTGYNSLTDQLQEERAELRAELAMARAELAAERAEVARLKTLVAQLGGTP</sequence>
<organism evidence="3 4">
    <name type="scientific">Streptomyces violascens</name>
    <dbReference type="NCBI Taxonomy" id="67381"/>
    <lineage>
        <taxon>Bacteria</taxon>
        <taxon>Bacillati</taxon>
        <taxon>Actinomycetota</taxon>
        <taxon>Actinomycetes</taxon>
        <taxon>Kitasatosporales</taxon>
        <taxon>Streptomycetaceae</taxon>
        <taxon>Streptomyces</taxon>
    </lineage>
</organism>
<feature type="signal peptide" evidence="2">
    <location>
        <begin position="1"/>
        <end position="19"/>
    </location>
</feature>
<evidence type="ECO:0000313" key="3">
    <source>
        <dbReference type="EMBL" id="GHI41930.1"/>
    </source>
</evidence>
<dbReference type="RefSeq" id="WP_189963456.1">
    <property type="nucleotide sequence ID" value="NZ_BMUA01000008.1"/>
</dbReference>
<keyword evidence="4" id="KW-1185">Reference proteome</keyword>
<keyword evidence="2" id="KW-0732">Signal</keyword>
<protein>
    <recommendedName>
        <fullName evidence="5">Secreted protein</fullName>
    </recommendedName>
</protein>
<gene>
    <name evidence="3" type="ORF">Sviol_63380</name>
</gene>
<evidence type="ECO:0008006" key="5">
    <source>
        <dbReference type="Google" id="ProtNLM"/>
    </source>
</evidence>